<sequence length="126" mass="14254">MTDDWTYVDTGAPDQDLMKRARTVAQEYEPLITDSEFDNALNPETLHLYVEDGITTDEGRFDITWTDKHYYRYHYTEGGLTGTHGDAVPSCIKVTAVRLVTLAVLQLWRDAVDAGDPTHLQQPNPP</sequence>
<evidence type="ECO:0000313" key="1">
    <source>
        <dbReference type="EMBL" id="SIR92212.1"/>
    </source>
</evidence>
<dbReference type="AlphaFoldDB" id="A0A1N7EVZ1"/>
<keyword evidence="2" id="KW-1185">Reference proteome</keyword>
<name>A0A1N7EVZ1_9EURY</name>
<accession>A0A1N7EVZ1</accession>
<reference evidence="2" key="1">
    <citation type="submission" date="2017-01" db="EMBL/GenBank/DDBJ databases">
        <authorList>
            <person name="Varghese N."/>
            <person name="Submissions S."/>
        </authorList>
    </citation>
    <scope>NUCLEOTIDE SEQUENCE [LARGE SCALE GENOMIC DNA]</scope>
    <source>
        <strain evidence="2">CGMCC 1.7737</strain>
    </source>
</reference>
<dbReference type="EMBL" id="FTNO01000007">
    <property type="protein sequence ID" value="SIR92212.1"/>
    <property type="molecule type" value="Genomic_DNA"/>
</dbReference>
<organism evidence="1 2">
    <name type="scientific">Haladaptatus litoreus</name>
    <dbReference type="NCBI Taxonomy" id="553468"/>
    <lineage>
        <taxon>Archaea</taxon>
        <taxon>Methanobacteriati</taxon>
        <taxon>Methanobacteriota</taxon>
        <taxon>Stenosarchaea group</taxon>
        <taxon>Halobacteria</taxon>
        <taxon>Halobacteriales</taxon>
        <taxon>Haladaptataceae</taxon>
        <taxon>Haladaptatus</taxon>
    </lineage>
</organism>
<evidence type="ECO:0000313" key="2">
    <source>
        <dbReference type="Proteomes" id="UP000186914"/>
    </source>
</evidence>
<protein>
    <submittedName>
        <fullName evidence="1">Uncharacterized protein</fullName>
    </submittedName>
</protein>
<gene>
    <name evidence="1" type="ORF">SAMN05421858_4547</name>
</gene>
<dbReference type="Proteomes" id="UP000186914">
    <property type="component" value="Unassembled WGS sequence"/>
</dbReference>
<dbReference type="InterPro" id="IPR045397">
    <property type="entry name" value="TumE-like"/>
</dbReference>
<dbReference type="Pfam" id="PF20126">
    <property type="entry name" value="TumE"/>
    <property type="match status" value="1"/>
</dbReference>
<proteinExistence type="predicted"/>